<dbReference type="Pfam" id="PF09851">
    <property type="entry name" value="SHOCT"/>
    <property type="match status" value="1"/>
</dbReference>
<evidence type="ECO:0000259" key="2">
    <source>
        <dbReference type="Pfam" id="PF14470"/>
    </source>
</evidence>
<dbReference type="AlphaFoldDB" id="A0A5C8HQ64"/>
<dbReference type="EMBL" id="VRSW01000002">
    <property type="protein sequence ID" value="TXK04720.1"/>
    <property type="molecule type" value="Genomic_DNA"/>
</dbReference>
<keyword evidence="4" id="KW-1185">Reference proteome</keyword>
<feature type="domain" description="YokE-like PH" evidence="2">
    <location>
        <begin position="38"/>
        <end position="102"/>
    </location>
</feature>
<feature type="domain" description="SHOCT" evidence="1">
    <location>
        <begin position="141"/>
        <end position="167"/>
    </location>
</feature>
<proteinExistence type="predicted"/>
<accession>A0A5C8HQ64</accession>
<dbReference type="Proteomes" id="UP000321196">
    <property type="component" value="Unassembled WGS sequence"/>
</dbReference>
<evidence type="ECO:0000313" key="4">
    <source>
        <dbReference type="Proteomes" id="UP000321196"/>
    </source>
</evidence>
<dbReference type="RefSeq" id="WP_147825854.1">
    <property type="nucleotide sequence ID" value="NZ_BAAARG010000002.1"/>
</dbReference>
<name>A0A5C8HQ64_9MICO</name>
<organism evidence="3 4">
    <name type="scientific">Microbacterium mitrae</name>
    <dbReference type="NCBI Taxonomy" id="664640"/>
    <lineage>
        <taxon>Bacteria</taxon>
        <taxon>Bacillati</taxon>
        <taxon>Actinomycetota</taxon>
        <taxon>Actinomycetes</taxon>
        <taxon>Micrococcales</taxon>
        <taxon>Microbacteriaceae</taxon>
        <taxon>Microbacterium</taxon>
    </lineage>
</organism>
<evidence type="ECO:0000259" key="1">
    <source>
        <dbReference type="Pfam" id="PF09851"/>
    </source>
</evidence>
<dbReference type="InterPro" id="IPR018649">
    <property type="entry name" value="SHOCT"/>
</dbReference>
<reference evidence="3 4" key="1">
    <citation type="submission" date="2019-08" db="EMBL/GenBank/DDBJ databases">
        <authorList>
            <person name="Dong K."/>
        </authorList>
    </citation>
    <scope>NUCLEOTIDE SEQUENCE [LARGE SCALE GENOMIC DNA]</scope>
    <source>
        <strain evidence="3 4">M4-8</strain>
    </source>
</reference>
<evidence type="ECO:0008006" key="5">
    <source>
        <dbReference type="Google" id="ProtNLM"/>
    </source>
</evidence>
<sequence>MAKSEKLVEQAKGHFEVGEVLRGAVRGAYEVKIMGSDSVRNGVLIATDRRVIFYAKKLGGFDLESFPYGNISSFEQGKTLMGHHVTFHASGNRVSVKWLQPANEFADFLSAVKQGMNAKHVRSDAQAPAQNVVAGADVMLQLQQLGSLRDAGIVTADEFETKKAELLKRL</sequence>
<dbReference type="OrthoDB" id="5996503at2"/>
<evidence type="ECO:0000313" key="3">
    <source>
        <dbReference type="EMBL" id="TXK04720.1"/>
    </source>
</evidence>
<gene>
    <name evidence="3" type="ORF">FVP60_08635</name>
</gene>
<protein>
    <recommendedName>
        <fullName evidence="5">SHOCT domain-containing protein</fullName>
    </recommendedName>
</protein>
<dbReference type="Pfam" id="PF14470">
    <property type="entry name" value="bPH_3"/>
    <property type="match status" value="1"/>
</dbReference>
<comment type="caution">
    <text evidence="3">The sequence shown here is derived from an EMBL/GenBank/DDBJ whole genome shotgun (WGS) entry which is preliminary data.</text>
</comment>
<dbReference type="InterPro" id="IPR039519">
    <property type="entry name" value="YokE-like_PH"/>
</dbReference>